<protein>
    <submittedName>
        <fullName evidence="1">Uncharacterized protein</fullName>
    </submittedName>
</protein>
<sequence>MTERIWLFLPNFLKGAKGVLYHIVQAIGYALDEVFDYGKLLKARLMANRLSGFPEYYASDDRKIDLVRLGVSRFLFKRDLESWNDFEIRLQEFPTDVKDFGTAPGLKREIERTGLTCDIVEELWNDIYRWILLALADMEEIEEAELSHLFALGDEDPNVRGTRIYSLDDSELFSFVVYLSGTAEYSKNEVREIIKFVKPAYTKCYCFFPNYEIAEVII</sequence>
<comment type="caution">
    <text evidence="1">The sequence shown here is derived from an EMBL/GenBank/DDBJ whole genome shotgun (WGS) entry which is preliminary data.</text>
</comment>
<accession>A0A7C6E996</accession>
<reference evidence="1" key="1">
    <citation type="journal article" date="2020" name="mSystems">
        <title>Genome- and Community-Level Interaction Insights into Carbon Utilization and Element Cycling Functions of Hydrothermarchaeota in Hydrothermal Sediment.</title>
        <authorList>
            <person name="Zhou Z."/>
            <person name="Liu Y."/>
            <person name="Xu W."/>
            <person name="Pan J."/>
            <person name="Luo Z.H."/>
            <person name="Li M."/>
        </authorList>
    </citation>
    <scope>NUCLEOTIDE SEQUENCE [LARGE SCALE GENOMIC DNA]</scope>
    <source>
        <strain evidence="1">SpSt-876</strain>
    </source>
</reference>
<evidence type="ECO:0000313" key="1">
    <source>
        <dbReference type="EMBL" id="HHS51318.1"/>
    </source>
</evidence>
<dbReference type="AlphaFoldDB" id="A0A7C6E996"/>
<proteinExistence type="predicted"/>
<name>A0A7C6E996_UNCW3</name>
<dbReference type="EMBL" id="DTLI01000016">
    <property type="protein sequence ID" value="HHS51318.1"/>
    <property type="molecule type" value="Genomic_DNA"/>
</dbReference>
<gene>
    <name evidence="1" type="ORF">ENW73_00420</name>
</gene>
<organism evidence="1">
    <name type="scientific">candidate division WOR-3 bacterium</name>
    <dbReference type="NCBI Taxonomy" id="2052148"/>
    <lineage>
        <taxon>Bacteria</taxon>
        <taxon>Bacteria division WOR-3</taxon>
    </lineage>
</organism>